<gene>
    <name evidence="1" type="ORF">CALMAC_LOCUS3953</name>
</gene>
<reference evidence="1 2" key="1">
    <citation type="submission" date="2019-01" db="EMBL/GenBank/DDBJ databases">
        <authorList>
            <person name="Sayadi A."/>
        </authorList>
    </citation>
    <scope>NUCLEOTIDE SEQUENCE [LARGE SCALE GENOMIC DNA]</scope>
</reference>
<evidence type="ECO:0000313" key="2">
    <source>
        <dbReference type="Proteomes" id="UP000410492"/>
    </source>
</evidence>
<dbReference type="EMBL" id="CAACVG010005529">
    <property type="protein sequence ID" value="VEN39414.1"/>
    <property type="molecule type" value="Genomic_DNA"/>
</dbReference>
<protein>
    <submittedName>
        <fullName evidence="1">Uncharacterized protein</fullName>
    </submittedName>
</protein>
<dbReference type="Proteomes" id="UP000410492">
    <property type="component" value="Unassembled WGS sequence"/>
</dbReference>
<dbReference type="AlphaFoldDB" id="A0A653BUX0"/>
<accession>A0A653BUX0</accession>
<name>A0A653BUX0_CALMS</name>
<evidence type="ECO:0000313" key="1">
    <source>
        <dbReference type="EMBL" id="VEN39414.1"/>
    </source>
</evidence>
<keyword evidence="2" id="KW-1185">Reference proteome</keyword>
<organism evidence="1 2">
    <name type="scientific">Callosobruchus maculatus</name>
    <name type="common">Southern cowpea weevil</name>
    <name type="synonym">Pulse bruchid</name>
    <dbReference type="NCBI Taxonomy" id="64391"/>
    <lineage>
        <taxon>Eukaryota</taxon>
        <taxon>Metazoa</taxon>
        <taxon>Ecdysozoa</taxon>
        <taxon>Arthropoda</taxon>
        <taxon>Hexapoda</taxon>
        <taxon>Insecta</taxon>
        <taxon>Pterygota</taxon>
        <taxon>Neoptera</taxon>
        <taxon>Endopterygota</taxon>
        <taxon>Coleoptera</taxon>
        <taxon>Polyphaga</taxon>
        <taxon>Cucujiformia</taxon>
        <taxon>Chrysomeloidea</taxon>
        <taxon>Chrysomelidae</taxon>
        <taxon>Bruchinae</taxon>
        <taxon>Bruchini</taxon>
        <taxon>Callosobruchus</taxon>
    </lineage>
</organism>
<proteinExistence type="predicted"/>
<sequence length="105" mass="11857">MEDKDTKRGPNYTQKKREINSKICMASELRHSGSSKKVSSSTILKLFSRSLICLGIPEIIKFTSTHSPSSCINKLFLNKSIFELCLANIEKKLKVFQFDVTLSKA</sequence>